<evidence type="ECO:0000313" key="1">
    <source>
        <dbReference type="EMBL" id="TWU34856.1"/>
    </source>
</evidence>
<name>A0A5C6DIR1_9BACT</name>
<gene>
    <name evidence="1" type="ORF">Poly41_39990</name>
</gene>
<dbReference type="AlphaFoldDB" id="A0A5C6DIR1"/>
<dbReference type="EMBL" id="SJPV01000007">
    <property type="protein sequence ID" value="TWU34856.1"/>
    <property type="molecule type" value="Genomic_DNA"/>
</dbReference>
<organism evidence="1 2">
    <name type="scientific">Novipirellula artificiosorum</name>
    <dbReference type="NCBI Taxonomy" id="2528016"/>
    <lineage>
        <taxon>Bacteria</taxon>
        <taxon>Pseudomonadati</taxon>
        <taxon>Planctomycetota</taxon>
        <taxon>Planctomycetia</taxon>
        <taxon>Pirellulales</taxon>
        <taxon>Pirellulaceae</taxon>
        <taxon>Novipirellula</taxon>
    </lineage>
</organism>
<comment type="caution">
    <text evidence="1">The sequence shown here is derived from an EMBL/GenBank/DDBJ whole genome shotgun (WGS) entry which is preliminary data.</text>
</comment>
<sequence>MGIPHKIWQEQCEAAENLEGDFGTQKALEYLVGEKFLNFLEASETFADFQAEIPAFVKKIKEIFEDWQLGAYLETALESKPFDPALFDGDDEFDAEEVDEMRKDDIRRCTRDLLLVERAREWLLEDDQA</sequence>
<dbReference type="RefSeq" id="WP_146528300.1">
    <property type="nucleotide sequence ID" value="NZ_SJPV01000007.1"/>
</dbReference>
<dbReference type="Proteomes" id="UP000319143">
    <property type="component" value="Unassembled WGS sequence"/>
</dbReference>
<accession>A0A5C6DIR1</accession>
<dbReference type="OrthoDB" id="279751at2"/>
<reference evidence="1 2" key="1">
    <citation type="submission" date="2019-02" db="EMBL/GenBank/DDBJ databases">
        <title>Deep-cultivation of Planctomycetes and their phenomic and genomic characterization uncovers novel biology.</title>
        <authorList>
            <person name="Wiegand S."/>
            <person name="Jogler M."/>
            <person name="Boedeker C."/>
            <person name="Pinto D."/>
            <person name="Vollmers J."/>
            <person name="Rivas-Marin E."/>
            <person name="Kohn T."/>
            <person name="Peeters S.H."/>
            <person name="Heuer A."/>
            <person name="Rast P."/>
            <person name="Oberbeckmann S."/>
            <person name="Bunk B."/>
            <person name="Jeske O."/>
            <person name="Meyerdierks A."/>
            <person name="Storesund J.E."/>
            <person name="Kallscheuer N."/>
            <person name="Luecker S."/>
            <person name="Lage O.M."/>
            <person name="Pohl T."/>
            <person name="Merkel B.J."/>
            <person name="Hornburger P."/>
            <person name="Mueller R.-W."/>
            <person name="Bruemmer F."/>
            <person name="Labrenz M."/>
            <person name="Spormann A.M."/>
            <person name="Op Den Camp H."/>
            <person name="Overmann J."/>
            <person name="Amann R."/>
            <person name="Jetten M.S.M."/>
            <person name="Mascher T."/>
            <person name="Medema M.H."/>
            <person name="Devos D.P."/>
            <person name="Kaster A.-K."/>
            <person name="Ovreas L."/>
            <person name="Rohde M."/>
            <person name="Galperin M.Y."/>
            <person name="Jogler C."/>
        </authorList>
    </citation>
    <scope>NUCLEOTIDE SEQUENCE [LARGE SCALE GENOMIC DNA]</scope>
    <source>
        <strain evidence="1 2">Poly41</strain>
    </source>
</reference>
<keyword evidence="2" id="KW-1185">Reference proteome</keyword>
<protein>
    <submittedName>
        <fullName evidence="1">Uncharacterized protein</fullName>
    </submittedName>
</protein>
<evidence type="ECO:0000313" key="2">
    <source>
        <dbReference type="Proteomes" id="UP000319143"/>
    </source>
</evidence>
<proteinExistence type="predicted"/>